<dbReference type="Proteomes" id="UP000199365">
    <property type="component" value="Unassembled WGS sequence"/>
</dbReference>
<evidence type="ECO:0000256" key="1">
    <source>
        <dbReference type="SAM" id="MobiDB-lite"/>
    </source>
</evidence>
<feature type="region of interest" description="Disordered" evidence="1">
    <location>
        <begin position="36"/>
        <end position="55"/>
    </location>
</feature>
<keyword evidence="3" id="KW-1185">Reference proteome</keyword>
<evidence type="ECO:0000313" key="3">
    <source>
        <dbReference type="Proteomes" id="UP000199365"/>
    </source>
</evidence>
<gene>
    <name evidence="2" type="ORF">SAMN05445850_5533</name>
</gene>
<organism evidence="2 3">
    <name type="scientific">Paraburkholderia tuberum</name>
    <dbReference type="NCBI Taxonomy" id="157910"/>
    <lineage>
        <taxon>Bacteria</taxon>
        <taxon>Pseudomonadati</taxon>
        <taxon>Pseudomonadota</taxon>
        <taxon>Betaproteobacteria</taxon>
        <taxon>Burkholderiales</taxon>
        <taxon>Burkholderiaceae</taxon>
        <taxon>Paraburkholderia</taxon>
    </lineage>
</organism>
<proteinExistence type="predicted"/>
<sequence length="90" mass="9608">MSAFALALLTLDALPRPHGARTCHLKRELAAGPIGEGVDAKPEAARPRRDAAAEADQYARRTTKRPLLCFAFLAASPLVAEGLCRVLGAW</sequence>
<feature type="compositionally biased region" description="Basic and acidic residues" evidence="1">
    <location>
        <begin position="38"/>
        <end position="52"/>
    </location>
</feature>
<reference evidence="3" key="1">
    <citation type="submission" date="2016-10" db="EMBL/GenBank/DDBJ databases">
        <authorList>
            <person name="Varghese N."/>
            <person name="Submissions S."/>
        </authorList>
    </citation>
    <scope>NUCLEOTIDE SEQUENCE [LARGE SCALE GENOMIC DNA]</scope>
    <source>
        <strain evidence="3">DUS833</strain>
    </source>
</reference>
<evidence type="ECO:0000313" key="2">
    <source>
        <dbReference type="EMBL" id="SDR52737.1"/>
    </source>
</evidence>
<protein>
    <submittedName>
        <fullName evidence="2">Uncharacterized protein</fullName>
    </submittedName>
</protein>
<name>A0A1H1JTA1_9BURK</name>
<dbReference type="AlphaFoldDB" id="A0A1H1JTA1"/>
<accession>A0A1H1JTA1</accession>
<dbReference type="EMBL" id="FNKX01000002">
    <property type="protein sequence ID" value="SDR52737.1"/>
    <property type="molecule type" value="Genomic_DNA"/>
</dbReference>
<dbReference type="RefSeq" id="WP_143037243.1">
    <property type="nucleotide sequence ID" value="NZ_FNKX01000002.1"/>
</dbReference>